<proteinExistence type="predicted"/>
<accession>A0A653B9M2</accession>
<organism evidence="1">
    <name type="scientific">Ectopseudomonas oleovorans</name>
    <name type="common">Pseudomonas oleovorans</name>
    <dbReference type="NCBI Taxonomy" id="301"/>
    <lineage>
        <taxon>Bacteria</taxon>
        <taxon>Pseudomonadati</taxon>
        <taxon>Pseudomonadota</taxon>
        <taxon>Gammaproteobacteria</taxon>
        <taxon>Pseudomonadales</taxon>
        <taxon>Pseudomonadaceae</taxon>
        <taxon>Ectopseudomonas</taxon>
    </lineage>
</organism>
<reference evidence="1" key="1">
    <citation type="submission" date="2018-11" db="EMBL/GenBank/DDBJ databases">
        <authorList>
            <consortium name="Genoscope - CEA"/>
            <person name="William W."/>
        </authorList>
    </citation>
    <scope>NUCLEOTIDE SEQUENCE [LARGE SCALE GENOMIC DNA]</scope>
    <source>
        <strain evidence="1">T9AD</strain>
    </source>
</reference>
<gene>
    <name evidence="1" type="ORF">POT9AD_4314</name>
</gene>
<sequence>MSDASQQVARRVGYLILAPLVIGLPTALFAKEIDIQVFTAVAVLWLLVALFLIIGHESISEITFWKASIKTDAAAAKKAREEAEKIRDQIREVSRVVVENNYLISCVSPLASSKESAATQHFQANMDALSNFVEPDETRAIEWRERLRELYHGPR</sequence>
<evidence type="ECO:0000313" key="1">
    <source>
        <dbReference type="EMBL" id="VDN65289.1"/>
    </source>
</evidence>
<name>A0A653B9M2_ECTOL</name>
<protein>
    <submittedName>
        <fullName evidence="1">Uncharacterized protein</fullName>
    </submittedName>
</protein>
<dbReference type="EMBL" id="LR130779">
    <property type="protein sequence ID" value="VDN65289.1"/>
    <property type="molecule type" value="Genomic_DNA"/>
</dbReference>
<dbReference type="AlphaFoldDB" id="A0A653B9M2"/>